<accession>A0A9D3XMR3</accession>
<evidence type="ECO:0000313" key="2">
    <source>
        <dbReference type="EMBL" id="KAH1182827.1"/>
    </source>
</evidence>
<keyword evidence="3" id="KW-1185">Reference proteome</keyword>
<dbReference type="Proteomes" id="UP000827986">
    <property type="component" value="Unassembled WGS sequence"/>
</dbReference>
<name>A0A9D3XMR3_9SAUR</name>
<keyword evidence="1" id="KW-1133">Transmembrane helix</keyword>
<sequence length="116" mass="13618">MKKQQAALKNKYIYCLMNFCRIVVVFIIKEAFSLLSRTNNTRDLCTFQFYPPLSYSFKDPCRCITEKKALAVNLYLIWGSVQFFSVPAWNVDAPEMLMEVEYSTVLDWKDGLFLFV</sequence>
<evidence type="ECO:0000313" key="3">
    <source>
        <dbReference type="Proteomes" id="UP000827986"/>
    </source>
</evidence>
<dbReference type="AlphaFoldDB" id="A0A9D3XMR3"/>
<protein>
    <submittedName>
        <fullName evidence="2">Uncharacterized protein</fullName>
    </submittedName>
</protein>
<keyword evidence="1" id="KW-0472">Membrane</keyword>
<dbReference type="EMBL" id="JAHDVG010000466">
    <property type="protein sequence ID" value="KAH1182827.1"/>
    <property type="molecule type" value="Genomic_DNA"/>
</dbReference>
<comment type="caution">
    <text evidence="2">The sequence shown here is derived from an EMBL/GenBank/DDBJ whole genome shotgun (WGS) entry which is preliminary data.</text>
</comment>
<reference evidence="2" key="1">
    <citation type="submission" date="2021-09" db="EMBL/GenBank/DDBJ databases">
        <title>The genome of Mauremys mutica provides insights into the evolution of semi-aquatic lifestyle.</title>
        <authorList>
            <person name="Gong S."/>
            <person name="Gao Y."/>
        </authorList>
    </citation>
    <scope>NUCLEOTIDE SEQUENCE</scope>
    <source>
        <strain evidence="2">MM-2020</strain>
        <tissue evidence="2">Muscle</tissue>
    </source>
</reference>
<proteinExistence type="predicted"/>
<organism evidence="2 3">
    <name type="scientific">Mauremys mutica</name>
    <name type="common">yellowpond turtle</name>
    <dbReference type="NCBI Taxonomy" id="74926"/>
    <lineage>
        <taxon>Eukaryota</taxon>
        <taxon>Metazoa</taxon>
        <taxon>Chordata</taxon>
        <taxon>Craniata</taxon>
        <taxon>Vertebrata</taxon>
        <taxon>Euteleostomi</taxon>
        <taxon>Archelosauria</taxon>
        <taxon>Testudinata</taxon>
        <taxon>Testudines</taxon>
        <taxon>Cryptodira</taxon>
        <taxon>Durocryptodira</taxon>
        <taxon>Testudinoidea</taxon>
        <taxon>Geoemydidae</taxon>
        <taxon>Geoemydinae</taxon>
        <taxon>Mauremys</taxon>
    </lineage>
</organism>
<gene>
    <name evidence="2" type="ORF">KIL84_004319</name>
</gene>
<evidence type="ECO:0000256" key="1">
    <source>
        <dbReference type="SAM" id="Phobius"/>
    </source>
</evidence>
<feature type="transmembrane region" description="Helical" evidence="1">
    <location>
        <begin position="12"/>
        <end position="35"/>
    </location>
</feature>
<keyword evidence="1" id="KW-0812">Transmembrane</keyword>